<proteinExistence type="predicted"/>
<feature type="compositionally biased region" description="Polar residues" evidence="4">
    <location>
        <begin position="792"/>
        <end position="807"/>
    </location>
</feature>
<dbReference type="PANTHER" id="PTHR15245">
    <property type="entry name" value="SYMPLEKIN-RELATED"/>
    <property type="match status" value="1"/>
</dbReference>
<feature type="compositionally biased region" description="Pro residues" evidence="4">
    <location>
        <begin position="421"/>
        <end position="434"/>
    </location>
</feature>
<dbReference type="Proteomes" id="UP000245884">
    <property type="component" value="Unassembled WGS sequence"/>
</dbReference>
<dbReference type="InterPro" id="IPR011989">
    <property type="entry name" value="ARM-like"/>
</dbReference>
<dbReference type="AlphaFoldDB" id="A0A316UWA2"/>
<evidence type="ECO:0000259" key="5">
    <source>
        <dbReference type="Pfam" id="PF11935"/>
    </source>
</evidence>
<feature type="compositionally biased region" description="Basic and acidic residues" evidence="4">
    <location>
        <begin position="834"/>
        <end position="843"/>
    </location>
</feature>
<evidence type="ECO:0000256" key="3">
    <source>
        <dbReference type="ARBA" id="ARBA00023242"/>
    </source>
</evidence>
<protein>
    <recommendedName>
        <fullName evidence="9">Symplekin</fullName>
    </recommendedName>
</protein>
<feature type="domain" description="Symplekin/Pta1 N-terminal" evidence="5">
    <location>
        <begin position="107"/>
        <end position="322"/>
    </location>
</feature>
<reference evidence="7 8" key="1">
    <citation type="journal article" date="2018" name="Mol. Biol. Evol.">
        <title>Broad Genomic Sampling Reveals a Smut Pathogenic Ancestry of the Fungal Clade Ustilaginomycotina.</title>
        <authorList>
            <person name="Kijpornyongpan T."/>
            <person name="Mondo S.J."/>
            <person name="Barry K."/>
            <person name="Sandor L."/>
            <person name="Lee J."/>
            <person name="Lipzen A."/>
            <person name="Pangilinan J."/>
            <person name="LaButti K."/>
            <person name="Hainaut M."/>
            <person name="Henrissat B."/>
            <person name="Grigoriev I.V."/>
            <person name="Spatafora J.W."/>
            <person name="Aime M.C."/>
        </authorList>
    </citation>
    <scope>NUCLEOTIDE SEQUENCE [LARGE SCALE GENOMIC DNA]</scope>
    <source>
        <strain evidence="7 8">MCA 5214</strain>
    </source>
</reference>
<dbReference type="InterPro" id="IPR022075">
    <property type="entry name" value="Symplekin_C"/>
</dbReference>
<evidence type="ECO:0000259" key="6">
    <source>
        <dbReference type="Pfam" id="PF12295"/>
    </source>
</evidence>
<feature type="region of interest" description="Disordered" evidence="4">
    <location>
        <begin position="588"/>
        <end position="608"/>
    </location>
</feature>
<dbReference type="EMBL" id="KZ819664">
    <property type="protein sequence ID" value="PWN29078.1"/>
    <property type="molecule type" value="Genomic_DNA"/>
</dbReference>
<dbReference type="InterPro" id="IPR016024">
    <property type="entry name" value="ARM-type_fold"/>
</dbReference>
<organism evidence="7 8">
    <name type="scientific">Jaminaea rosea</name>
    <dbReference type="NCBI Taxonomy" id="1569628"/>
    <lineage>
        <taxon>Eukaryota</taxon>
        <taxon>Fungi</taxon>
        <taxon>Dikarya</taxon>
        <taxon>Basidiomycota</taxon>
        <taxon>Ustilaginomycotina</taxon>
        <taxon>Exobasidiomycetes</taxon>
        <taxon>Microstromatales</taxon>
        <taxon>Microstromatales incertae sedis</taxon>
        <taxon>Jaminaea</taxon>
    </lineage>
</organism>
<feature type="region of interest" description="Disordered" evidence="4">
    <location>
        <begin position="298"/>
        <end position="354"/>
    </location>
</feature>
<dbReference type="InterPro" id="IPR021850">
    <property type="entry name" value="Symplekin/Pta1"/>
</dbReference>
<keyword evidence="8" id="KW-1185">Reference proteome</keyword>
<dbReference type="OrthoDB" id="331600at2759"/>
<evidence type="ECO:0000256" key="2">
    <source>
        <dbReference type="ARBA" id="ARBA00022664"/>
    </source>
</evidence>
<dbReference type="PANTHER" id="PTHR15245:SF20">
    <property type="entry name" value="SYMPLEKIN"/>
    <property type="match status" value="1"/>
</dbReference>
<dbReference type="STRING" id="1569628.A0A316UWA2"/>
<accession>A0A316UWA2</accession>
<evidence type="ECO:0000313" key="8">
    <source>
        <dbReference type="Proteomes" id="UP000245884"/>
    </source>
</evidence>
<evidence type="ECO:0000256" key="4">
    <source>
        <dbReference type="SAM" id="MobiDB-lite"/>
    </source>
</evidence>
<sequence length="1226" mass="132314">MAEASNNQDALGLLSAALNAQDGASESRHLTQLYTLFQTQPGNLAILLPSLVSLVPRAKEALKRWIADVLDLAFCRATLSSEGRNALAIHTPDAVLAFLNDSQLIHAKKAIQVFASTYTPLFRQCCNDPSYHKTWQTIERIKERIAYLFEQGPQGVKVAAIKAFQKIIQVQTRAGADPRSRNVDVSVSMVPNHHGFLQPAALEGEANRLLTSVVTLVFTSGNCDLIMACLNTLSLLAKARPPLSKIVIEALVSWTPAALAGQPYTHIRNAEKTLRLVFAHFERHNLTGPHRPQIQEALQAQRQRMEAAARADWERKEAEAKRKRENIDQEIEQSEKRQRMAAAEPSSSDASSSLSGIEGAHAFCRAAAEDTRPNPLAVFDATTLQLPLVIDLIMANLTAVPDEELQRAIERTRSRLHGMPQAPPPSMPPGPPPLAASASQAVAGPPPTRRQIKAEESGGAEPMQPLPGAGLPENPLKQDLEDEDLRKLDQQGAANQSALTAPGQELGADEEDAEDALAGLEDFELAPPEPFSQTEAKALIKEAVGRMCDAGGQAAAGSAEFSDAVPSQTLWATLVIRLASRGFETVAESPAQEGENDGESGSSSSGKPLISLRSHANVIRQQMLDFLSADFSRRIPFAIQWLSEEWFCDVSRRKRGQETSYNVWLPKVVKSVLPHIEEKDRTLFHFLAELPSLPDEVVDLVAGLCHDKERMAVGFMGLREFAVSRPPIRERALKQLLDLSRNADNGLRQTAIKTVRGWVGGGGPFEAAVLESARESIKRLTVKGENGKAPDTDTTQKSSAVADTNKVNGAANVADGDKGIQEGEGEGEGEGEEGERPQRDPTKDWSFALENASQVLQFVEMPFVLSVKIPSMLDEVFAAYPAMSTVVQKGVEQHIAALVRSLGPSNPKLLDLLKTFPRGADGLALSVFTVMAEKGRTQALLTTVKNLVSDRDDVDAHFLIPILPHCTKPEILKLLPKAVTILNSKLPEDRTTIKNLFASVVSRPEQGFGSVSTNQPRVRDSQLLQPHELLGLLHSNEEVIGLKTTAEAIRICFSMTDLFTSSVLAAALNQLVEEPHLATLFMRTAIMAVTTYKSLSGFISSNILSRLIVKKIWQNELPWKGFVICAEQTAPGSFAALFQLPSEQLVDVVRRAPGLKEGLKGHLEKKGANNKARTSAYLELIEGAGAASPTASGAGRGGTPGGAAGPGGGSTPLSGSTPLHTGGEGQ</sequence>
<dbReference type="RefSeq" id="XP_025363690.1">
    <property type="nucleotide sequence ID" value="XM_025507331.1"/>
</dbReference>
<dbReference type="Gene3D" id="1.25.10.10">
    <property type="entry name" value="Leucine-rich Repeat Variant"/>
    <property type="match status" value="1"/>
</dbReference>
<comment type="subcellular location">
    <subcellularLocation>
        <location evidence="1">Nucleus</location>
    </subcellularLocation>
</comment>
<gene>
    <name evidence="7" type="ORF">BDZ90DRAFT_238127</name>
</gene>
<dbReference type="InterPro" id="IPR032460">
    <property type="entry name" value="Symplekin/Pta1_N"/>
</dbReference>
<feature type="region of interest" description="Disordered" evidence="4">
    <location>
        <begin position="1187"/>
        <end position="1226"/>
    </location>
</feature>
<dbReference type="SUPFAM" id="SSF48371">
    <property type="entry name" value="ARM repeat"/>
    <property type="match status" value="1"/>
</dbReference>
<feature type="region of interest" description="Disordered" evidence="4">
    <location>
        <begin position="781"/>
        <end position="843"/>
    </location>
</feature>
<dbReference type="Pfam" id="PF12295">
    <property type="entry name" value="Symplekin_C"/>
    <property type="match status" value="1"/>
</dbReference>
<evidence type="ECO:0000313" key="7">
    <source>
        <dbReference type="EMBL" id="PWN29078.1"/>
    </source>
</evidence>
<dbReference type="Pfam" id="PF11935">
    <property type="entry name" value="SYMPK_PTA1_N"/>
    <property type="match status" value="1"/>
</dbReference>
<evidence type="ECO:0000256" key="1">
    <source>
        <dbReference type="ARBA" id="ARBA00004123"/>
    </source>
</evidence>
<keyword evidence="3" id="KW-0539">Nucleus</keyword>
<dbReference type="GeneID" id="37029154"/>
<feature type="compositionally biased region" description="Gly residues" evidence="4">
    <location>
        <begin position="1194"/>
        <end position="1210"/>
    </location>
</feature>
<feature type="compositionally biased region" description="Low complexity" evidence="4">
    <location>
        <begin position="341"/>
        <end position="354"/>
    </location>
</feature>
<evidence type="ECO:0008006" key="9">
    <source>
        <dbReference type="Google" id="ProtNLM"/>
    </source>
</evidence>
<dbReference type="GO" id="GO:0006397">
    <property type="term" value="P:mRNA processing"/>
    <property type="evidence" value="ECO:0007669"/>
    <property type="project" value="UniProtKB-KW"/>
</dbReference>
<keyword evidence="2" id="KW-0507">mRNA processing</keyword>
<feature type="region of interest" description="Disordered" evidence="4">
    <location>
        <begin position="416"/>
        <end position="476"/>
    </location>
</feature>
<dbReference type="GO" id="GO:0005847">
    <property type="term" value="C:mRNA cleavage and polyadenylation specificity factor complex"/>
    <property type="evidence" value="ECO:0007669"/>
    <property type="project" value="TreeGrafter"/>
</dbReference>
<name>A0A316UWA2_9BASI</name>
<feature type="compositionally biased region" description="Acidic residues" evidence="4">
    <location>
        <begin position="823"/>
        <end position="833"/>
    </location>
</feature>
<feature type="domain" description="Symplekin C-terminal" evidence="6">
    <location>
        <begin position="955"/>
        <end position="1150"/>
    </location>
</feature>
<feature type="compositionally biased region" description="Basic and acidic residues" evidence="4">
    <location>
        <begin position="303"/>
        <end position="338"/>
    </location>
</feature>